<proteinExistence type="predicted"/>
<protein>
    <submittedName>
        <fullName evidence="1">Uncharacterized protein</fullName>
    </submittedName>
</protein>
<accession>A0A0F8Y106</accession>
<dbReference type="EMBL" id="LAZR01059703">
    <property type="protein sequence ID" value="KKK67255.1"/>
    <property type="molecule type" value="Genomic_DNA"/>
</dbReference>
<sequence length="88" mass="10165">LITLWSPKMKTLDDILKDNQKIISLNTEVFAIVRKTDNGNEFIDISTLSHLSERTTELSEKCEKENPIWFRAHPVVRLTKVTLSEVPK</sequence>
<reference evidence="1" key="1">
    <citation type="journal article" date="2015" name="Nature">
        <title>Complex archaea that bridge the gap between prokaryotes and eukaryotes.</title>
        <authorList>
            <person name="Spang A."/>
            <person name="Saw J.H."/>
            <person name="Jorgensen S.L."/>
            <person name="Zaremba-Niedzwiedzka K."/>
            <person name="Martijn J."/>
            <person name="Lind A.E."/>
            <person name="van Eijk R."/>
            <person name="Schleper C."/>
            <person name="Guy L."/>
            <person name="Ettema T.J."/>
        </authorList>
    </citation>
    <scope>NUCLEOTIDE SEQUENCE</scope>
</reference>
<name>A0A0F8Y106_9ZZZZ</name>
<evidence type="ECO:0000313" key="1">
    <source>
        <dbReference type="EMBL" id="KKK67255.1"/>
    </source>
</evidence>
<feature type="non-terminal residue" evidence="1">
    <location>
        <position position="1"/>
    </location>
</feature>
<dbReference type="AlphaFoldDB" id="A0A0F8Y106"/>
<organism evidence="1">
    <name type="scientific">marine sediment metagenome</name>
    <dbReference type="NCBI Taxonomy" id="412755"/>
    <lineage>
        <taxon>unclassified sequences</taxon>
        <taxon>metagenomes</taxon>
        <taxon>ecological metagenomes</taxon>
    </lineage>
</organism>
<comment type="caution">
    <text evidence="1">The sequence shown here is derived from an EMBL/GenBank/DDBJ whole genome shotgun (WGS) entry which is preliminary data.</text>
</comment>
<gene>
    <name evidence="1" type="ORF">LCGC14_2955930</name>
</gene>